<dbReference type="PANTHER" id="PTHR21310">
    <property type="entry name" value="AMINOGLYCOSIDE PHOSPHOTRANSFERASE-RELATED-RELATED"/>
    <property type="match status" value="1"/>
</dbReference>
<dbReference type="InterPro" id="IPR011009">
    <property type="entry name" value="Kinase-like_dom_sf"/>
</dbReference>
<dbReference type="Gene3D" id="3.90.1200.10">
    <property type="match status" value="1"/>
</dbReference>
<dbReference type="Pfam" id="PF01636">
    <property type="entry name" value="APH"/>
    <property type="match status" value="1"/>
</dbReference>
<dbReference type="GeneID" id="25415117"/>
<dbReference type="InterPro" id="IPR002575">
    <property type="entry name" value="Aminoglycoside_PTrfase"/>
</dbReference>
<dbReference type="InterPro" id="IPR051678">
    <property type="entry name" value="AGP_Transferase"/>
</dbReference>
<evidence type="ECO:0000313" key="3">
    <source>
        <dbReference type="Proteomes" id="UP000027730"/>
    </source>
</evidence>
<dbReference type="Proteomes" id="UP000027730">
    <property type="component" value="Unassembled WGS sequence"/>
</dbReference>
<accession>A0A074WLN1</accession>
<evidence type="ECO:0000259" key="1">
    <source>
        <dbReference type="Pfam" id="PF01636"/>
    </source>
</evidence>
<evidence type="ECO:0000313" key="2">
    <source>
        <dbReference type="EMBL" id="KEQ74028.1"/>
    </source>
</evidence>
<dbReference type="HOGENOM" id="CLU_061423_0_0_1"/>
<proteinExistence type="predicted"/>
<dbReference type="PANTHER" id="PTHR21310:SF15">
    <property type="entry name" value="AMINOGLYCOSIDE PHOSPHOTRANSFERASE DOMAIN-CONTAINING PROTEIN"/>
    <property type="match status" value="1"/>
</dbReference>
<keyword evidence="3" id="KW-1185">Reference proteome</keyword>
<sequence>MVCTSQLIRFILEAASGIAEVVNRKSCSNPSEMSPLCTESLKTSSLGTLDMGTLLTCVKVRADATQPRNCLASWLDGDSAFHLLPQHDYSASIGDQPLQGEPERDLIYQAGSGSAVWIVGNKVVCKVDQSINRSFLIMKRIHARTLDVAWPSLTQTQRLNIANEIANHTALVATKTSTHYQTVSGYGVVKPWLMQGYDFHGPIHSWFPRTLGPLAGSELRAHWTNISTTPPPTFEDPLVLCHDDQGPTNILVSDSGDNVAAILDWANVSYVPRFWVATVVLTTAAYRFDFDGEGSRDWAVMLAEALKKQGFEHVTDYRKWHDTVAKYDTEDDKLEWSKVQLSAPS</sequence>
<dbReference type="SUPFAM" id="SSF56112">
    <property type="entry name" value="Protein kinase-like (PK-like)"/>
    <property type="match status" value="1"/>
</dbReference>
<protein>
    <recommendedName>
        <fullName evidence="1">Aminoglycoside phosphotransferase domain-containing protein</fullName>
    </recommendedName>
</protein>
<reference evidence="2 3" key="1">
    <citation type="journal article" date="2014" name="BMC Genomics">
        <title>Genome sequencing of four Aureobasidium pullulans varieties: biotechnological potential, stress tolerance, and description of new species.</title>
        <authorList>
            <person name="Gostin Ar C."/>
            <person name="Ohm R.A."/>
            <person name="Kogej T."/>
            <person name="Sonjak S."/>
            <person name="Turk M."/>
            <person name="Zajc J."/>
            <person name="Zalar P."/>
            <person name="Grube M."/>
            <person name="Sun H."/>
            <person name="Han J."/>
            <person name="Sharma A."/>
            <person name="Chiniquy J."/>
            <person name="Ngan C.Y."/>
            <person name="Lipzen A."/>
            <person name="Barry K."/>
            <person name="Grigoriev I.V."/>
            <person name="Gunde-Cimerman N."/>
        </authorList>
    </citation>
    <scope>NUCLEOTIDE SEQUENCE [LARGE SCALE GENOMIC DNA]</scope>
    <source>
        <strain evidence="2 3">CBS 147.97</strain>
    </source>
</reference>
<dbReference type="RefSeq" id="XP_013428234.1">
    <property type="nucleotide sequence ID" value="XM_013572780.1"/>
</dbReference>
<dbReference type="AlphaFoldDB" id="A0A074WLN1"/>
<organism evidence="2 3">
    <name type="scientific">Aureobasidium namibiae CBS 147.97</name>
    <dbReference type="NCBI Taxonomy" id="1043004"/>
    <lineage>
        <taxon>Eukaryota</taxon>
        <taxon>Fungi</taxon>
        <taxon>Dikarya</taxon>
        <taxon>Ascomycota</taxon>
        <taxon>Pezizomycotina</taxon>
        <taxon>Dothideomycetes</taxon>
        <taxon>Dothideomycetidae</taxon>
        <taxon>Dothideales</taxon>
        <taxon>Saccotheciaceae</taxon>
        <taxon>Aureobasidium</taxon>
    </lineage>
</organism>
<name>A0A074WLN1_9PEZI</name>
<dbReference type="OrthoDB" id="5404599at2759"/>
<dbReference type="EMBL" id="KL584708">
    <property type="protein sequence ID" value="KEQ74028.1"/>
    <property type="molecule type" value="Genomic_DNA"/>
</dbReference>
<gene>
    <name evidence="2" type="ORF">M436DRAFT_72441</name>
</gene>
<feature type="domain" description="Aminoglycoside phosphotransferase" evidence="1">
    <location>
        <begin position="219"/>
        <end position="281"/>
    </location>
</feature>